<dbReference type="EMBL" id="LSRX01000975">
    <property type="protein sequence ID" value="OLP85474.1"/>
    <property type="molecule type" value="Genomic_DNA"/>
</dbReference>
<organism evidence="1 2">
    <name type="scientific">Symbiodinium microadriaticum</name>
    <name type="common">Dinoflagellate</name>
    <name type="synonym">Zooxanthella microadriatica</name>
    <dbReference type="NCBI Taxonomy" id="2951"/>
    <lineage>
        <taxon>Eukaryota</taxon>
        <taxon>Sar</taxon>
        <taxon>Alveolata</taxon>
        <taxon>Dinophyceae</taxon>
        <taxon>Suessiales</taxon>
        <taxon>Symbiodiniaceae</taxon>
        <taxon>Symbiodinium</taxon>
    </lineage>
</organism>
<reference evidence="1 2" key="1">
    <citation type="submission" date="2016-02" db="EMBL/GenBank/DDBJ databases">
        <title>Genome analysis of coral dinoflagellate symbionts highlights evolutionary adaptations to a symbiotic lifestyle.</title>
        <authorList>
            <person name="Aranda M."/>
            <person name="Li Y."/>
            <person name="Liew Y.J."/>
            <person name="Baumgarten S."/>
            <person name="Simakov O."/>
            <person name="Wilson M."/>
            <person name="Piel J."/>
            <person name="Ashoor H."/>
            <person name="Bougouffa S."/>
            <person name="Bajic V.B."/>
            <person name="Ryu T."/>
            <person name="Ravasi T."/>
            <person name="Bayer T."/>
            <person name="Micklem G."/>
            <person name="Kim H."/>
            <person name="Bhak J."/>
            <person name="Lajeunesse T.C."/>
            <person name="Voolstra C.R."/>
        </authorList>
    </citation>
    <scope>NUCLEOTIDE SEQUENCE [LARGE SCALE GENOMIC DNA]</scope>
    <source>
        <strain evidence="1 2">CCMP2467</strain>
    </source>
</reference>
<dbReference type="AlphaFoldDB" id="A0A1Q9CRB9"/>
<sequence length="311" mass="33265">MASTGASFVAVASASAGEDFAADFLVAAALSQCADATWVGVVPPTRRRRSNFSARAQGLVGELKHRFVMAEPARGSLAELLAAEPVGPDSAGLAHHVHHGETLEVPTAGAWSLQFNLSPRATLSFVSGIELWQYVGQLVEARLARWRHDLSCHPAHAVSVKDARPIAAESVWMRLVAGIPQPVTAVYLDDRTFVTRADVPAHHFLGDIVDLARPALAEGWSPQVDTTFKTLIASIAGLSCRVGCDLMVHFAVCFGAAASVWNFNRVLLLVFGHFVDDLNGVEDERSPTRPAPPPHGATDMQFRSPSLPALV</sequence>
<proteinExistence type="predicted"/>
<dbReference type="Proteomes" id="UP000186817">
    <property type="component" value="Unassembled WGS sequence"/>
</dbReference>
<accession>A0A1Q9CRB9</accession>
<comment type="caution">
    <text evidence="1">The sequence shown here is derived from an EMBL/GenBank/DDBJ whole genome shotgun (WGS) entry which is preliminary data.</text>
</comment>
<gene>
    <name evidence="1" type="ORF">AK812_SmicGene33535</name>
</gene>
<protein>
    <submittedName>
        <fullName evidence="1">Uncharacterized protein</fullName>
    </submittedName>
</protein>
<keyword evidence="2" id="KW-1185">Reference proteome</keyword>
<evidence type="ECO:0000313" key="1">
    <source>
        <dbReference type="EMBL" id="OLP85474.1"/>
    </source>
</evidence>
<name>A0A1Q9CRB9_SYMMI</name>
<dbReference type="OrthoDB" id="415376at2759"/>
<evidence type="ECO:0000313" key="2">
    <source>
        <dbReference type="Proteomes" id="UP000186817"/>
    </source>
</evidence>